<evidence type="ECO:0000259" key="3">
    <source>
        <dbReference type="Pfam" id="PF18914"/>
    </source>
</evidence>
<accession>A0A7C4L2M1</accession>
<protein>
    <recommendedName>
        <fullName evidence="3">DUF5666 domain-containing protein</fullName>
    </recommendedName>
</protein>
<dbReference type="InterPro" id="IPR043724">
    <property type="entry name" value="DUF5666"/>
</dbReference>
<feature type="compositionally biased region" description="Basic and acidic residues" evidence="1">
    <location>
        <begin position="267"/>
        <end position="306"/>
    </location>
</feature>
<dbReference type="AlphaFoldDB" id="A0A7C4L2M1"/>
<organism evidence="4">
    <name type="scientific">Bellilinea caldifistulae</name>
    <dbReference type="NCBI Taxonomy" id="360411"/>
    <lineage>
        <taxon>Bacteria</taxon>
        <taxon>Bacillati</taxon>
        <taxon>Chloroflexota</taxon>
        <taxon>Anaerolineae</taxon>
        <taxon>Anaerolineales</taxon>
        <taxon>Anaerolineaceae</taxon>
        <taxon>Bellilinea</taxon>
    </lineage>
</organism>
<evidence type="ECO:0000256" key="1">
    <source>
        <dbReference type="SAM" id="MobiDB-lite"/>
    </source>
</evidence>
<feature type="domain" description="DUF5666" evidence="3">
    <location>
        <begin position="62"/>
        <end position="115"/>
    </location>
</feature>
<comment type="caution">
    <text evidence="4">The sequence shown here is derived from an EMBL/GenBank/DDBJ whole genome shotgun (WGS) entry which is preliminary data.</text>
</comment>
<reference evidence="4" key="1">
    <citation type="journal article" date="2020" name="mSystems">
        <title>Genome- and Community-Level Interaction Insights into Carbon Utilization and Element Cycling Functions of Hydrothermarchaeota in Hydrothermal Sediment.</title>
        <authorList>
            <person name="Zhou Z."/>
            <person name="Liu Y."/>
            <person name="Xu W."/>
            <person name="Pan J."/>
            <person name="Luo Z.H."/>
            <person name="Li M."/>
        </authorList>
    </citation>
    <scope>NUCLEOTIDE SEQUENCE [LARGE SCALE GENOMIC DNA]</scope>
    <source>
        <strain evidence="4">SpSt-556</strain>
    </source>
</reference>
<evidence type="ECO:0000256" key="2">
    <source>
        <dbReference type="SAM" id="SignalP"/>
    </source>
</evidence>
<keyword evidence="2" id="KW-0732">Signal</keyword>
<evidence type="ECO:0000313" key="4">
    <source>
        <dbReference type="EMBL" id="HGS87901.1"/>
    </source>
</evidence>
<dbReference type="EMBL" id="DSXR01000096">
    <property type="protein sequence ID" value="HGS87901.1"/>
    <property type="molecule type" value="Genomic_DNA"/>
</dbReference>
<feature type="signal peptide" evidence="2">
    <location>
        <begin position="1"/>
        <end position="29"/>
    </location>
</feature>
<feature type="region of interest" description="Disordered" evidence="1">
    <location>
        <begin position="261"/>
        <end position="306"/>
    </location>
</feature>
<feature type="domain" description="DUF5666" evidence="3">
    <location>
        <begin position="129"/>
        <end position="181"/>
    </location>
</feature>
<feature type="domain" description="DUF5666" evidence="3">
    <location>
        <begin position="207"/>
        <end position="260"/>
    </location>
</feature>
<dbReference type="PROSITE" id="PS51257">
    <property type="entry name" value="PROKAR_LIPOPROTEIN"/>
    <property type="match status" value="1"/>
</dbReference>
<feature type="chain" id="PRO_5028318522" description="DUF5666 domain-containing protein" evidence="2">
    <location>
        <begin position="30"/>
        <end position="306"/>
    </location>
</feature>
<dbReference type="Pfam" id="PF18914">
    <property type="entry name" value="DUF5666"/>
    <property type="match status" value="3"/>
</dbReference>
<proteinExistence type="predicted"/>
<sequence>MNHKSSYLMERLVFLAAFILLGLSACAPAAADAANTPLAAAPLNNAESASFETRLARIELNGTLEQISEQTAVVDGQTFRLDEQSVVVSALKPGDRVQVKAVLLPDNSLYAQSVKLDLSASSSSSFKFYGFVEETGTENWRISSIIVQVAPATTISAGTGMGSFVEVEGRILNGQLLADKIVLEDSPKTGSTATPGVPGSGEMEFFGKIESIQNGVYGIGGRTVRTAPQTEIKGALAVGLMVKVHAALQPDGTYLAREIELSTGDDNSGRGGDDDYGKGGDDDNSGKGGDDDDGKGDYDYGKGKGK</sequence>
<gene>
    <name evidence="4" type="ORF">ENT17_09815</name>
</gene>
<name>A0A7C4L2M1_9CHLR</name>